<dbReference type="PANTHER" id="PTHR46331">
    <property type="entry name" value="VALACYCLOVIR HYDROLASE"/>
    <property type="match status" value="1"/>
</dbReference>
<feature type="domain" description="AB hydrolase-1" evidence="1">
    <location>
        <begin position="25"/>
        <end position="149"/>
    </location>
</feature>
<dbReference type="Proteomes" id="UP000093432">
    <property type="component" value="Unassembled WGS sequence"/>
</dbReference>
<dbReference type="InterPro" id="IPR000073">
    <property type="entry name" value="AB_hydrolase_1"/>
</dbReference>
<comment type="caution">
    <text evidence="2">The sequence shown here is derived from an EMBL/GenBank/DDBJ whole genome shotgun (WGS) entry which is preliminary data.</text>
</comment>
<dbReference type="EMBL" id="MAYG01000001">
    <property type="protein sequence ID" value="OCA74322.1"/>
    <property type="molecule type" value="Genomic_DNA"/>
</dbReference>
<sequence length="258" mass="29427">MDPVEKGYKKVNGIQMYYEIYGSGKPLVLVHGGGSSFLYDFKEVIERLQGKFQLIGVDLQNHGRTDHRDIPETFEQDADDVAALLTELAIDKASFWGFSNGGSTVMQIGYRHPGMVEKLIVASAFYKREGMIDGFFEGMMDATFESMPEPFKINFLNLNPDFSKLENLFDKDCKRMQTFEDWEDKVLTSIQSPVLFISGDQDVMKPEHTVAMWRLVKDARLMILPATHGIYMMPDFDGSISKNLIDFTVNEVEKFLNK</sequence>
<evidence type="ECO:0000313" key="3">
    <source>
        <dbReference type="Proteomes" id="UP000093432"/>
    </source>
</evidence>
<dbReference type="PANTHER" id="PTHR46331:SF2">
    <property type="entry name" value="VALACYCLOVIR HYDROLASE"/>
    <property type="match status" value="1"/>
</dbReference>
<dbReference type="InterPro" id="IPR029058">
    <property type="entry name" value="AB_hydrolase_fold"/>
</dbReference>
<gene>
    <name evidence="2" type="ORF">BBI00_08235</name>
</gene>
<organism evidence="2 3">
    <name type="scientific">Chryseobacterium arthrosphaerae</name>
    <dbReference type="NCBI Taxonomy" id="651561"/>
    <lineage>
        <taxon>Bacteria</taxon>
        <taxon>Pseudomonadati</taxon>
        <taxon>Bacteroidota</taxon>
        <taxon>Flavobacteriia</taxon>
        <taxon>Flavobacteriales</taxon>
        <taxon>Weeksellaceae</taxon>
        <taxon>Chryseobacterium group</taxon>
        <taxon>Chryseobacterium</taxon>
    </lineage>
</organism>
<evidence type="ECO:0000313" key="2">
    <source>
        <dbReference type="EMBL" id="OCA74322.1"/>
    </source>
</evidence>
<dbReference type="OrthoDB" id="9780932at2"/>
<name>A0A1B8ZRV5_9FLAO</name>
<dbReference type="GO" id="GO:0017171">
    <property type="term" value="F:serine hydrolase activity"/>
    <property type="evidence" value="ECO:0007669"/>
    <property type="project" value="TreeGrafter"/>
</dbReference>
<reference evidence="3" key="1">
    <citation type="submission" date="2016-07" db="EMBL/GenBank/DDBJ databases">
        <authorList>
            <person name="Florea S."/>
            <person name="Webb J.S."/>
            <person name="Jaromczyk J."/>
            <person name="Schardl C.L."/>
        </authorList>
    </citation>
    <scope>NUCLEOTIDE SEQUENCE [LARGE SCALE GENOMIC DNA]</scope>
    <source>
        <strain evidence="3">CC-VM-7</strain>
    </source>
</reference>
<dbReference type="SUPFAM" id="SSF53474">
    <property type="entry name" value="alpha/beta-Hydrolases"/>
    <property type="match status" value="1"/>
</dbReference>
<protein>
    <submittedName>
        <fullName evidence="2">Alpha/beta hydrolase</fullName>
    </submittedName>
</protein>
<dbReference type="STRING" id="651561.BBI00_08235"/>
<dbReference type="RefSeq" id="WP_065398313.1">
    <property type="nucleotide sequence ID" value="NZ_CP033811.1"/>
</dbReference>
<accession>A0A1B8ZRV5</accession>
<evidence type="ECO:0000259" key="1">
    <source>
        <dbReference type="Pfam" id="PF00561"/>
    </source>
</evidence>
<keyword evidence="2" id="KW-0378">Hydrolase</keyword>
<dbReference type="Pfam" id="PF00561">
    <property type="entry name" value="Abhydrolase_1"/>
    <property type="match status" value="1"/>
</dbReference>
<proteinExistence type="predicted"/>
<dbReference type="KEGG" id="carh:EGY05_12035"/>
<dbReference type="AlphaFoldDB" id="A0A1B8ZRV5"/>
<dbReference type="Gene3D" id="3.40.50.1820">
    <property type="entry name" value="alpha/beta hydrolase"/>
    <property type="match status" value="1"/>
</dbReference>